<comment type="caution">
    <text evidence="2">The sequence shown here is derived from an EMBL/GenBank/DDBJ whole genome shotgun (WGS) entry which is preliminary data.</text>
</comment>
<evidence type="ECO:0000313" key="2">
    <source>
        <dbReference type="EMBL" id="MFC4828318.1"/>
    </source>
</evidence>
<organism evidence="2 3">
    <name type="scientific">Agromyces aurantiacus</name>
    <dbReference type="NCBI Taxonomy" id="165814"/>
    <lineage>
        <taxon>Bacteria</taxon>
        <taxon>Bacillati</taxon>
        <taxon>Actinomycetota</taxon>
        <taxon>Actinomycetes</taxon>
        <taxon>Micrococcales</taxon>
        <taxon>Microbacteriaceae</taxon>
        <taxon>Agromyces</taxon>
    </lineage>
</organism>
<name>A0ABV9R2H6_9MICO</name>
<dbReference type="RefSeq" id="WP_204391348.1">
    <property type="nucleotide sequence ID" value="NZ_JAFBBW010000001.1"/>
</dbReference>
<accession>A0ABV9R2H6</accession>
<dbReference type="Proteomes" id="UP001595960">
    <property type="component" value="Unassembled WGS sequence"/>
</dbReference>
<evidence type="ECO:0000256" key="1">
    <source>
        <dbReference type="SAM" id="MobiDB-lite"/>
    </source>
</evidence>
<feature type="region of interest" description="Disordered" evidence="1">
    <location>
        <begin position="1"/>
        <end position="23"/>
    </location>
</feature>
<keyword evidence="3" id="KW-1185">Reference proteome</keyword>
<gene>
    <name evidence="2" type="ORF">ACFPER_05925</name>
</gene>
<dbReference type="EMBL" id="JBHSJC010000001">
    <property type="protein sequence ID" value="MFC4828318.1"/>
    <property type="molecule type" value="Genomic_DNA"/>
</dbReference>
<protein>
    <recommendedName>
        <fullName evidence="4">DUF1707 domain-containing protein</fullName>
    </recommendedName>
</protein>
<evidence type="ECO:0008006" key="4">
    <source>
        <dbReference type="Google" id="ProtNLM"/>
    </source>
</evidence>
<evidence type="ECO:0000313" key="3">
    <source>
        <dbReference type="Proteomes" id="UP001595960"/>
    </source>
</evidence>
<proteinExistence type="predicted"/>
<reference evidence="3" key="1">
    <citation type="journal article" date="2019" name="Int. J. Syst. Evol. Microbiol.">
        <title>The Global Catalogue of Microorganisms (GCM) 10K type strain sequencing project: providing services to taxonomists for standard genome sequencing and annotation.</title>
        <authorList>
            <consortium name="The Broad Institute Genomics Platform"/>
            <consortium name="The Broad Institute Genome Sequencing Center for Infectious Disease"/>
            <person name="Wu L."/>
            <person name="Ma J."/>
        </authorList>
    </citation>
    <scope>NUCLEOTIDE SEQUENCE [LARGE SCALE GENOMIC DNA]</scope>
    <source>
        <strain evidence="3">CGMCC 1.12192</strain>
    </source>
</reference>
<feature type="compositionally biased region" description="Basic and acidic residues" evidence="1">
    <location>
        <begin position="11"/>
        <end position="23"/>
    </location>
</feature>
<sequence length="70" mass="7826">MADDPGFQDAPIEHGATEATRTEQIRGILEQVREDVRLGHAHDEAELLRQRLSEAGIAVGEDELEQFSDR</sequence>